<dbReference type="OrthoDB" id="6106197at2"/>
<evidence type="ECO:0000313" key="3">
    <source>
        <dbReference type="Proteomes" id="UP000249898"/>
    </source>
</evidence>
<protein>
    <submittedName>
        <fullName evidence="2">Uncharacterized protein</fullName>
    </submittedName>
</protein>
<proteinExistence type="predicted"/>
<feature type="chain" id="PRO_5016432466" evidence="1">
    <location>
        <begin position="24"/>
        <end position="93"/>
    </location>
</feature>
<reference evidence="2 3" key="1">
    <citation type="submission" date="2016-06" db="EMBL/GenBank/DDBJ databases">
        <title>The sequenced genome of the ice-adhering bacterium Marinomonas primoryensis, from Antarctica.</title>
        <authorList>
            <person name="Graham L."/>
            <person name="Vance T.D.R."/>
            <person name="Davies P.L."/>
        </authorList>
    </citation>
    <scope>NUCLEOTIDE SEQUENCE [LARGE SCALE GENOMIC DNA]</scope>
    <source>
        <strain evidence="2 3">AceL</strain>
    </source>
</reference>
<evidence type="ECO:0000313" key="2">
    <source>
        <dbReference type="EMBL" id="AWX99399.1"/>
    </source>
</evidence>
<sequence length="93" mass="9867">MKKLTAIAATLITASVLSTSAFASDDDNASDRFQSARGGVEALTVTLENLGATVDKSVNLNGAYTYSQKEAVYNAKHADLQAQFDELRAHSAE</sequence>
<keyword evidence="1" id="KW-0732">Signal</keyword>
<name>A0A2Z4PPL8_9GAMM</name>
<feature type="signal peptide" evidence="1">
    <location>
        <begin position="1"/>
        <end position="23"/>
    </location>
</feature>
<dbReference type="AlphaFoldDB" id="A0A2Z4PPL8"/>
<accession>A0A2Z4PPL8</accession>
<dbReference type="Proteomes" id="UP000249898">
    <property type="component" value="Chromosome"/>
</dbReference>
<organism evidence="2 3">
    <name type="scientific">Marinomonas primoryensis</name>
    <dbReference type="NCBI Taxonomy" id="178399"/>
    <lineage>
        <taxon>Bacteria</taxon>
        <taxon>Pseudomonadati</taxon>
        <taxon>Pseudomonadota</taxon>
        <taxon>Gammaproteobacteria</taxon>
        <taxon>Oceanospirillales</taxon>
        <taxon>Oceanospirillaceae</taxon>
        <taxon>Marinomonas</taxon>
    </lineage>
</organism>
<evidence type="ECO:0000256" key="1">
    <source>
        <dbReference type="SAM" id="SignalP"/>
    </source>
</evidence>
<dbReference type="EMBL" id="CP016181">
    <property type="protein sequence ID" value="AWX99399.1"/>
    <property type="molecule type" value="Genomic_DNA"/>
</dbReference>
<gene>
    <name evidence="2" type="ORF">A8139_04810</name>
</gene>
<dbReference type="RefSeq" id="WP_112136109.1">
    <property type="nucleotide sequence ID" value="NZ_CP016181.1"/>
</dbReference>